<accession>X1NG77</accession>
<organism evidence="1">
    <name type="scientific">marine sediment metagenome</name>
    <dbReference type="NCBI Taxonomy" id="412755"/>
    <lineage>
        <taxon>unclassified sequences</taxon>
        <taxon>metagenomes</taxon>
        <taxon>ecological metagenomes</taxon>
    </lineage>
</organism>
<protein>
    <submittedName>
        <fullName evidence="1">Uncharacterized protein</fullName>
    </submittedName>
</protein>
<dbReference type="AlphaFoldDB" id="X1NG77"/>
<gene>
    <name evidence="1" type="ORF">S06H3_11742</name>
</gene>
<reference evidence="1" key="1">
    <citation type="journal article" date="2014" name="Front. Microbiol.">
        <title>High frequency of phylogenetically diverse reductive dehalogenase-homologous genes in deep subseafloor sedimentary metagenomes.</title>
        <authorList>
            <person name="Kawai M."/>
            <person name="Futagami T."/>
            <person name="Toyoda A."/>
            <person name="Takaki Y."/>
            <person name="Nishi S."/>
            <person name="Hori S."/>
            <person name="Arai W."/>
            <person name="Tsubouchi T."/>
            <person name="Morono Y."/>
            <person name="Uchiyama I."/>
            <person name="Ito T."/>
            <person name="Fujiyama A."/>
            <person name="Inagaki F."/>
            <person name="Takami H."/>
        </authorList>
    </citation>
    <scope>NUCLEOTIDE SEQUENCE</scope>
    <source>
        <strain evidence="1">Expedition CK06-06</strain>
    </source>
</reference>
<sequence length="69" mass="8266">MFAPELTDRSLAEETVYNYWQAIINRQYGLAKCYCITGGIWDNKVDEWEEYIYFLYSNSDTNDVSRKTY</sequence>
<name>X1NG77_9ZZZZ</name>
<evidence type="ECO:0000313" key="1">
    <source>
        <dbReference type="EMBL" id="GAI17679.1"/>
    </source>
</evidence>
<comment type="caution">
    <text evidence="1">The sequence shown here is derived from an EMBL/GenBank/DDBJ whole genome shotgun (WGS) entry which is preliminary data.</text>
</comment>
<proteinExistence type="predicted"/>
<dbReference type="EMBL" id="BARV01005782">
    <property type="protein sequence ID" value="GAI17679.1"/>
    <property type="molecule type" value="Genomic_DNA"/>
</dbReference>